<keyword evidence="3" id="KW-1185">Reference proteome</keyword>
<dbReference type="RefSeq" id="WP_069809527.1">
    <property type="nucleotide sequence ID" value="NZ_CP017305.1"/>
</dbReference>
<dbReference type="Pfam" id="PF01494">
    <property type="entry name" value="FAD_binding_3"/>
    <property type="match status" value="2"/>
</dbReference>
<dbReference type="STRING" id="274537.BIU88_05820"/>
<evidence type="ECO:0000259" key="1">
    <source>
        <dbReference type="Pfam" id="PF01494"/>
    </source>
</evidence>
<dbReference type="PANTHER" id="PTHR42685:SF22">
    <property type="entry name" value="CONDITIONED MEDIUM FACTOR RECEPTOR 1"/>
    <property type="match status" value="1"/>
</dbReference>
<feature type="domain" description="FAD-binding" evidence="1">
    <location>
        <begin position="6"/>
        <end position="159"/>
    </location>
</feature>
<reference evidence="2" key="1">
    <citation type="submission" date="2016-09" db="EMBL/GenBank/DDBJ databases">
        <title>Genome sequence of Chlorobaculum limnaeum.</title>
        <authorList>
            <person name="Liu Z."/>
            <person name="Tank M."/>
            <person name="Bryant D.A."/>
        </authorList>
    </citation>
    <scope>NUCLEOTIDE SEQUENCE [LARGE SCALE GENOMIC DNA]</scope>
    <source>
        <strain evidence="2">DSM 1677</strain>
    </source>
</reference>
<dbReference type="Gene3D" id="3.50.50.60">
    <property type="entry name" value="FAD/NAD(P)-binding domain"/>
    <property type="match status" value="1"/>
</dbReference>
<name>A0A1D8D3T8_CHLLM</name>
<accession>A0A1D8D3T8</accession>
<evidence type="ECO:0000313" key="3">
    <source>
        <dbReference type="Proteomes" id="UP000095185"/>
    </source>
</evidence>
<dbReference type="Proteomes" id="UP000095185">
    <property type="component" value="Chromosome"/>
</dbReference>
<proteinExistence type="predicted"/>
<dbReference type="OrthoDB" id="9806565at2"/>
<dbReference type="PANTHER" id="PTHR42685">
    <property type="entry name" value="GERANYLGERANYL DIPHOSPHATE REDUCTASE"/>
    <property type="match status" value="1"/>
</dbReference>
<dbReference type="EMBL" id="CP017305">
    <property type="protein sequence ID" value="AOS83707.1"/>
    <property type="molecule type" value="Genomic_DNA"/>
</dbReference>
<organism evidence="2 3">
    <name type="scientific">Chlorobaculum limnaeum</name>
    <dbReference type="NCBI Taxonomy" id="274537"/>
    <lineage>
        <taxon>Bacteria</taxon>
        <taxon>Pseudomonadati</taxon>
        <taxon>Chlorobiota</taxon>
        <taxon>Chlorobiia</taxon>
        <taxon>Chlorobiales</taxon>
        <taxon>Chlorobiaceae</taxon>
        <taxon>Chlorobaculum</taxon>
    </lineage>
</organism>
<dbReference type="NCBIfam" id="TIGR02032">
    <property type="entry name" value="GG-red-SF"/>
    <property type="match status" value="1"/>
</dbReference>
<dbReference type="InterPro" id="IPR002938">
    <property type="entry name" value="FAD-bd"/>
</dbReference>
<dbReference type="KEGG" id="clz:BIU88_05820"/>
<dbReference type="InterPro" id="IPR050407">
    <property type="entry name" value="Geranylgeranyl_reductase"/>
</dbReference>
<feature type="domain" description="FAD-binding" evidence="1">
    <location>
        <begin position="254"/>
        <end position="305"/>
    </location>
</feature>
<dbReference type="GO" id="GO:0071949">
    <property type="term" value="F:FAD binding"/>
    <property type="evidence" value="ECO:0007669"/>
    <property type="project" value="InterPro"/>
</dbReference>
<gene>
    <name evidence="2" type="ORF">BIU88_05820</name>
</gene>
<dbReference type="SUPFAM" id="SSF51905">
    <property type="entry name" value="FAD/NAD(P)-binding domain"/>
    <property type="match status" value="1"/>
</dbReference>
<dbReference type="PRINTS" id="PR00420">
    <property type="entry name" value="RNGMNOXGNASE"/>
</dbReference>
<dbReference type="InterPro" id="IPR036188">
    <property type="entry name" value="FAD/NAD-bd_sf"/>
</dbReference>
<dbReference type="AlphaFoldDB" id="A0A1D8D3T8"/>
<dbReference type="GO" id="GO:0016628">
    <property type="term" value="F:oxidoreductase activity, acting on the CH-CH group of donors, NAD or NADP as acceptor"/>
    <property type="evidence" value="ECO:0007669"/>
    <property type="project" value="InterPro"/>
</dbReference>
<evidence type="ECO:0000313" key="2">
    <source>
        <dbReference type="EMBL" id="AOS83707.1"/>
    </source>
</evidence>
<protein>
    <recommendedName>
        <fullName evidence="1">FAD-binding domain-containing protein</fullName>
    </recommendedName>
</protein>
<dbReference type="InterPro" id="IPR011777">
    <property type="entry name" value="Geranylgeranyl_Rdtase_fam"/>
</dbReference>
<sequence length="386" mass="42478">MKNHYTAVVVGGGPAGSAAAHTLAKSGVEVCVVDRFRFPRQKLCGGLLTQRAKKNYAAIFGPGWDEMYEYRCNGAKFFDGERLVNSIENYGELYVCDRFRFDARLIDKAKERGAVLVQGERVTVVNARNCVCKLQSGKEITYRYLIGADGVNSVVANSIFKHNANRNGKAFALEATLPASTLSREVAEPEIYFDSIDWGYGWIFPRNDVVVIGLGGLFAKNRDFRAIFNTFFQERFGKAFTGAVKGHFLPFGDYAKSMGRDGLLLAGDAAGLVDPITGEGIAYAMQSGFYAAQSILDALSGHTKNVNAEYRKRCAVITGELAYAAKIRNFLFSAATRELFISALARSESAPRRYMDLMSGDITYRELLKNSGRKLLRLAADKITGT</sequence>